<proteinExistence type="predicted"/>
<reference evidence="1 2" key="1">
    <citation type="submission" date="2016-11" db="EMBL/GenBank/DDBJ databases">
        <authorList>
            <person name="Jaros S."/>
            <person name="Januszkiewicz K."/>
            <person name="Wedrychowicz H."/>
        </authorList>
    </citation>
    <scope>NUCLEOTIDE SEQUENCE [LARGE SCALE GENOMIC DNA]</scope>
    <source>
        <strain evidence="1 2">DSM 26897</strain>
    </source>
</reference>
<dbReference type="OrthoDB" id="256574at2"/>
<gene>
    <name evidence="1" type="ORF">SAMN05444008_10666</name>
</gene>
<organism evidence="1 2">
    <name type="scientific">Cnuella takakiae</name>
    <dbReference type="NCBI Taxonomy" id="1302690"/>
    <lineage>
        <taxon>Bacteria</taxon>
        <taxon>Pseudomonadati</taxon>
        <taxon>Bacteroidota</taxon>
        <taxon>Chitinophagia</taxon>
        <taxon>Chitinophagales</taxon>
        <taxon>Chitinophagaceae</taxon>
        <taxon>Cnuella</taxon>
    </lineage>
</organism>
<dbReference type="GO" id="GO:0034194">
    <property type="term" value="P:D-galactonate catabolic process"/>
    <property type="evidence" value="ECO:0007669"/>
    <property type="project" value="InterPro"/>
</dbReference>
<dbReference type="EMBL" id="FQUO01000006">
    <property type="protein sequence ID" value="SHF23772.1"/>
    <property type="molecule type" value="Genomic_DNA"/>
</dbReference>
<dbReference type="Gene3D" id="3.30.420.300">
    <property type="entry name" value="2-keto-3-deoxy-galactonokinase, substrate binding domain"/>
    <property type="match status" value="1"/>
</dbReference>
<name>A0A1M5A1S0_9BACT</name>
<dbReference type="AlphaFoldDB" id="A0A1M5A1S0"/>
<keyword evidence="1" id="KW-0418">Kinase</keyword>
<protein>
    <submittedName>
        <fullName evidence="1">2-dehydro-3-deoxygalactonokinase</fullName>
    </submittedName>
</protein>
<keyword evidence="2" id="KW-1185">Reference proteome</keyword>
<dbReference type="InterPro" id="IPR042258">
    <property type="entry name" value="DGOK_N"/>
</dbReference>
<dbReference type="STRING" id="1302690.BUE76_09705"/>
<sequence>MHHHSGHFLSCDWGTSSFRLRLVALPHLQVAATYNSYEGIAATWRAWQESGGKRILFYQRVVQKGIEALAQTAGRSLAGLPLVLSGMASASIGMMELPYAALPFPLDGSAALVQHQPATEVFPYPAWLLSGVRSVTDVMRGEEVQLLGALGADSGEDQLCIIPGTHSKHIQVQQGVLTNFATFMTGEFFALLSQQSILAASVEKGDSWQAHTAAFADGLHTGSQRNLLQVCFGVRTNQLFGKWGKTENYQYLSGLLLGAELAALKELPYQNLSLIGNSVQQELYRFALQTLFPETPIQVFDVDEALVAGQYRVWQQHAERLV</sequence>
<evidence type="ECO:0000313" key="2">
    <source>
        <dbReference type="Proteomes" id="UP000184368"/>
    </source>
</evidence>
<accession>A0A1M5A1S0</accession>
<dbReference type="Proteomes" id="UP000184368">
    <property type="component" value="Unassembled WGS sequence"/>
</dbReference>
<dbReference type="GO" id="GO:0008671">
    <property type="term" value="F:2-dehydro-3-deoxygalactonokinase activity"/>
    <property type="evidence" value="ECO:0007669"/>
    <property type="project" value="InterPro"/>
</dbReference>
<dbReference type="InterPro" id="IPR042257">
    <property type="entry name" value="DGOK_C"/>
</dbReference>
<keyword evidence="1" id="KW-0808">Transferase</keyword>
<evidence type="ECO:0000313" key="1">
    <source>
        <dbReference type="EMBL" id="SHF23772.1"/>
    </source>
</evidence>
<dbReference type="Pfam" id="PF05035">
    <property type="entry name" value="DGOK"/>
    <property type="match status" value="1"/>
</dbReference>
<dbReference type="InterPro" id="IPR007729">
    <property type="entry name" value="DGOK"/>
</dbReference>
<dbReference type="RefSeq" id="WP_073042244.1">
    <property type="nucleotide sequence ID" value="NZ_FQUO01000006.1"/>
</dbReference>
<dbReference type="Gene3D" id="3.30.420.310">
    <property type="entry name" value="2-keto-3-deoxy-galactonokinase, C-terminal domain"/>
    <property type="match status" value="1"/>
</dbReference>